<dbReference type="InParanoid" id="A0A2J6T243"/>
<dbReference type="PANTHER" id="PTHR40619">
    <property type="entry name" value="FUNGAL STAND N-TERMINAL GOODBYE DOMAIN-CONTAINING PROTEIN"/>
    <property type="match status" value="1"/>
</dbReference>
<reference evidence="1 2" key="1">
    <citation type="submission" date="2016-04" db="EMBL/GenBank/DDBJ databases">
        <title>A degradative enzymes factory behind the ericoid mycorrhizal symbiosis.</title>
        <authorList>
            <consortium name="DOE Joint Genome Institute"/>
            <person name="Martino E."/>
            <person name="Morin E."/>
            <person name="Grelet G."/>
            <person name="Kuo A."/>
            <person name="Kohler A."/>
            <person name="Daghino S."/>
            <person name="Barry K."/>
            <person name="Choi C."/>
            <person name="Cichocki N."/>
            <person name="Clum A."/>
            <person name="Copeland A."/>
            <person name="Hainaut M."/>
            <person name="Haridas S."/>
            <person name="Labutti K."/>
            <person name="Lindquist E."/>
            <person name="Lipzen A."/>
            <person name="Khouja H.-R."/>
            <person name="Murat C."/>
            <person name="Ohm R."/>
            <person name="Olson A."/>
            <person name="Spatafora J."/>
            <person name="Veneault-Fourrey C."/>
            <person name="Henrissat B."/>
            <person name="Grigoriev I."/>
            <person name="Martin F."/>
            <person name="Perotto S."/>
        </authorList>
    </citation>
    <scope>NUCLEOTIDE SEQUENCE [LARGE SCALE GENOMIC DNA]</scope>
    <source>
        <strain evidence="1 2">E</strain>
    </source>
</reference>
<dbReference type="OrthoDB" id="5419927at2759"/>
<dbReference type="RefSeq" id="XP_024733998.1">
    <property type="nucleotide sequence ID" value="XM_024880754.1"/>
</dbReference>
<keyword evidence="2" id="KW-1185">Reference proteome</keyword>
<dbReference type="STRING" id="1095630.A0A2J6T243"/>
<evidence type="ECO:0000313" key="1">
    <source>
        <dbReference type="EMBL" id="PMD57094.1"/>
    </source>
</evidence>
<name>A0A2J6T243_9HELO</name>
<accession>A0A2J6T243</accession>
<gene>
    <name evidence="1" type="ORF">K444DRAFT_615552</name>
</gene>
<dbReference type="AlphaFoldDB" id="A0A2J6T243"/>
<dbReference type="PANTHER" id="PTHR40619:SF3">
    <property type="entry name" value="FUNGAL STAND N-TERMINAL GOODBYE DOMAIN-CONTAINING PROTEIN"/>
    <property type="match status" value="1"/>
</dbReference>
<organism evidence="1 2">
    <name type="scientific">Hyaloscypha bicolor E</name>
    <dbReference type="NCBI Taxonomy" id="1095630"/>
    <lineage>
        <taxon>Eukaryota</taxon>
        <taxon>Fungi</taxon>
        <taxon>Dikarya</taxon>
        <taxon>Ascomycota</taxon>
        <taxon>Pezizomycotina</taxon>
        <taxon>Leotiomycetes</taxon>
        <taxon>Helotiales</taxon>
        <taxon>Hyaloscyphaceae</taxon>
        <taxon>Hyaloscypha</taxon>
        <taxon>Hyaloscypha bicolor</taxon>
    </lineage>
</organism>
<dbReference type="GeneID" id="36588831"/>
<protein>
    <submittedName>
        <fullName evidence="1">Uncharacterized protein</fullName>
    </submittedName>
</protein>
<sequence length="609" mass="68603">MENNLQEEFRLARSQRVANEAAMFVENNVVLAQPQPPVYAEQLDRFVSVEEGRRLQQISAELWKEAEAEKNKLFALMQQVQLKLSKKSKGEYKPVDLKTCNWGEVMYEVHATNQSWKGLPGSMSKGRKCLERLGQDSGAFQAWLGILPAGDYGASICGVFKLAVGAAGRYVEVEESIFDALAELPEIMEDARNYILIYQDYPNQSLERKTFDLYLAILKSLNHIVQFFADSAAKKFFEPIAKQKNYKSGLTKSLEDVRKHTSRIKVAAQQCLAARSANIDKNVIELLEKVDTLPEEIGERLAQKLYRLLQSSTLFNNKGHVTELTDEAAPNSTIVGTTKHLLEPATYNTAVAENLLELLHYDPVFASRSLKTCLEIGDKLDDRGKARASAMVDSDKLRIWLAGDEFSSSLLVNGRCDIEATEGQSPLSFVDAQLVKVFERNGQALVISYFSSLHRDIEISSQGTPTARMMAYLIGGLLTQMVAREFEVDVSFLTKSDRKKVENLDLDTLCIAFREFTMQLPARTVLVCVLDEIVLYETSYLAAEIDAIMRRLTRLVTKHTQVLFKLLVTSRGRSLDFQKYFRDKDILDLPADVELNDSAMWKVQNIGEG</sequence>
<dbReference type="Proteomes" id="UP000235371">
    <property type="component" value="Unassembled WGS sequence"/>
</dbReference>
<dbReference type="EMBL" id="KZ613847">
    <property type="protein sequence ID" value="PMD57094.1"/>
    <property type="molecule type" value="Genomic_DNA"/>
</dbReference>
<proteinExistence type="predicted"/>
<evidence type="ECO:0000313" key="2">
    <source>
        <dbReference type="Proteomes" id="UP000235371"/>
    </source>
</evidence>